<dbReference type="InterPro" id="IPR036431">
    <property type="entry name" value="ARID_dom_sf"/>
</dbReference>
<keyword evidence="3" id="KW-1185">Reference proteome</keyword>
<dbReference type="PANTHER" id="PTHR46410">
    <property type="entry name" value="AT-RICH INTERACTIVE DOMAIN-CONTAINING PROTEIN 2"/>
    <property type="match status" value="1"/>
</dbReference>
<organism evidence="2 3">
    <name type="scientific">Morella rubra</name>
    <name type="common">Chinese bayberry</name>
    <dbReference type="NCBI Taxonomy" id="262757"/>
    <lineage>
        <taxon>Eukaryota</taxon>
        <taxon>Viridiplantae</taxon>
        <taxon>Streptophyta</taxon>
        <taxon>Embryophyta</taxon>
        <taxon>Tracheophyta</taxon>
        <taxon>Spermatophyta</taxon>
        <taxon>Magnoliopsida</taxon>
        <taxon>eudicotyledons</taxon>
        <taxon>Gunneridae</taxon>
        <taxon>Pentapetalae</taxon>
        <taxon>rosids</taxon>
        <taxon>fabids</taxon>
        <taxon>Fagales</taxon>
        <taxon>Myricaceae</taxon>
        <taxon>Morella</taxon>
    </lineage>
</organism>
<dbReference type="AlphaFoldDB" id="A0A6A1VND3"/>
<name>A0A6A1VND3_9ROSI</name>
<dbReference type="Gene3D" id="1.10.150.60">
    <property type="entry name" value="ARID DNA-binding domain"/>
    <property type="match status" value="1"/>
</dbReference>
<accession>A0A6A1VND3</accession>
<evidence type="ECO:0000313" key="3">
    <source>
        <dbReference type="Proteomes" id="UP000516437"/>
    </source>
</evidence>
<comment type="caution">
    <text evidence="2">The sequence shown here is derived from an EMBL/GenBank/DDBJ whole genome shotgun (WGS) entry which is preliminary data.</text>
</comment>
<gene>
    <name evidence="2" type="ORF">CJ030_MR5G000843</name>
</gene>
<dbReference type="SUPFAM" id="SSF46774">
    <property type="entry name" value="ARID-like"/>
    <property type="match status" value="1"/>
</dbReference>
<sequence length="386" mass="42751">MAGWSMLADDGFALDCAKSPRKKLSSNCLCVDLKPASKGSDKASEARIEGVEEADKLQCEFEAFLRGFFEEICPQDPFRPLPPMLGDGQRVDLLKLLLVVRENGGYDAISENQSWNTVAKESGLSGSNLASLVKLVYIKYLDSLERWLKRAVENKGWECGLSNRGLNFTGRLIELQAEIKDFSEKVSHKMKKDDEYRHLELASVEVEWNRGEKCVGEEGSSGLDVVDSNTLCNEGEREMTPLDGDGNGVVIDEKKVCLDSSESAVNALDGGKFCDNDEVKSMLAGSDGGKRCNIDGDGLVILDPESTCGKRKRQSLCEMLDWVTGVAKNPCDPAVSSLPEWSKWKSLGKEEMWKQVLLAREAIFLKRRVDSSSDQWQVYARTPSVL</sequence>
<evidence type="ECO:0000313" key="2">
    <source>
        <dbReference type="EMBL" id="KAB1214344.1"/>
    </source>
</evidence>
<dbReference type="SMART" id="SM00501">
    <property type="entry name" value="BRIGHT"/>
    <property type="match status" value="1"/>
</dbReference>
<proteinExistence type="predicted"/>
<dbReference type="GO" id="GO:0003677">
    <property type="term" value="F:DNA binding"/>
    <property type="evidence" value="ECO:0007669"/>
    <property type="project" value="InterPro"/>
</dbReference>
<dbReference type="Proteomes" id="UP000516437">
    <property type="component" value="Chromosome 5"/>
</dbReference>
<feature type="domain" description="ARID" evidence="1">
    <location>
        <begin position="55"/>
        <end position="149"/>
    </location>
</feature>
<protein>
    <submittedName>
        <fullName evidence="2">AT-rich interactive domain-containing protein 1</fullName>
    </submittedName>
</protein>
<dbReference type="InterPro" id="IPR001606">
    <property type="entry name" value="ARID_dom"/>
</dbReference>
<dbReference type="PANTHER" id="PTHR46410:SF23">
    <property type="entry name" value="AT-RICH INTERACTIVE DOMAIN-CONTAINING PROTEIN 1 ISOFORM X1"/>
    <property type="match status" value="1"/>
</dbReference>
<dbReference type="EMBL" id="RXIC02000023">
    <property type="protein sequence ID" value="KAB1214344.1"/>
    <property type="molecule type" value="Genomic_DNA"/>
</dbReference>
<dbReference type="SMART" id="SM01014">
    <property type="entry name" value="ARID"/>
    <property type="match status" value="1"/>
</dbReference>
<evidence type="ECO:0000259" key="1">
    <source>
        <dbReference type="PROSITE" id="PS51011"/>
    </source>
</evidence>
<dbReference type="PROSITE" id="PS51011">
    <property type="entry name" value="ARID"/>
    <property type="match status" value="1"/>
</dbReference>
<dbReference type="OrthoDB" id="1938591at2759"/>
<reference evidence="2 3" key="1">
    <citation type="journal article" date="2019" name="Plant Biotechnol. J.">
        <title>The red bayberry genome and genetic basis of sex determination.</title>
        <authorList>
            <person name="Jia H.M."/>
            <person name="Jia H.J."/>
            <person name="Cai Q.L."/>
            <person name="Wang Y."/>
            <person name="Zhao H.B."/>
            <person name="Yang W.F."/>
            <person name="Wang G.Y."/>
            <person name="Li Y.H."/>
            <person name="Zhan D.L."/>
            <person name="Shen Y.T."/>
            <person name="Niu Q.F."/>
            <person name="Chang L."/>
            <person name="Qiu J."/>
            <person name="Zhao L."/>
            <person name="Xie H.B."/>
            <person name="Fu W.Y."/>
            <person name="Jin J."/>
            <person name="Li X.W."/>
            <person name="Jiao Y."/>
            <person name="Zhou C.C."/>
            <person name="Tu T."/>
            <person name="Chai C.Y."/>
            <person name="Gao J.L."/>
            <person name="Fan L.J."/>
            <person name="van de Weg E."/>
            <person name="Wang J.Y."/>
            <person name="Gao Z.S."/>
        </authorList>
    </citation>
    <scope>NUCLEOTIDE SEQUENCE [LARGE SCALE GENOMIC DNA]</scope>
    <source>
        <tissue evidence="2">Leaves</tissue>
    </source>
</reference>
<dbReference type="Pfam" id="PF01388">
    <property type="entry name" value="ARID"/>
    <property type="match status" value="1"/>
</dbReference>